<feature type="region of interest" description="Disordered" evidence="10">
    <location>
        <begin position="642"/>
        <end position="687"/>
    </location>
</feature>
<keyword evidence="9" id="KW-0963">Cytoplasm</keyword>
<keyword evidence="4 9" id="KW-0808">Transferase</keyword>
<dbReference type="Pfam" id="PF18102">
    <property type="entry name" value="DTC"/>
    <property type="match status" value="1"/>
</dbReference>
<evidence type="ECO:0000313" key="12">
    <source>
        <dbReference type="EMBL" id="KAF4093757.1"/>
    </source>
</evidence>
<accession>A0A7J6BGJ8</accession>
<comment type="subcellular location">
    <subcellularLocation>
        <location evidence="9">Cytoplasm</location>
    </subcellularLocation>
</comment>
<feature type="region of interest" description="Disordered" evidence="10">
    <location>
        <begin position="46"/>
        <end position="104"/>
    </location>
</feature>
<evidence type="ECO:0000256" key="6">
    <source>
        <dbReference type="ARBA" id="ARBA00022771"/>
    </source>
</evidence>
<gene>
    <name evidence="12" type="ORF">AMELA_G00005560</name>
</gene>
<protein>
    <recommendedName>
        <fullName evidence="9">E3 ubiquitin-protein ligase</fullName>
        <ecNumber evidence="9">2.3.2.27</ecNumber>
    </recommendedName>
</protein>
<evidence type="ECO:0000256" key="4">
    <source>
        <dbReference type="ARBA" id="ARBA00022679"/>
    </source>
</evidence>
<dbReference type="PROSITE" id="PS00518">
    <property type="entry name" value="ZF_RING_1"/>
    <property type="match status" value="1"/>
</dbReference>
<comment type="caution">
    <text evidence="12">The sequence shown here is derived from an EMBL/GenBank/DDBJ whole genome shotgun (WGS) entry which is preliminary data.</text>
</comment>
<keyword evidence="6 8" id="KW-0863">Zinc-finger</keyword>
<feature type="domain" description="RING-type" evidence="11">
    <location>
        <begin position="690"/>
        <end position="729"/>
    </location>
</feature>
<dbReference type="InterPro" id="IPR039396">
    <property type="entry name" value="Deltex_C"/>
</dbReference>
<dbReference type="Pfam" id="PF00097">
    <property type="entry name" value="zf-C3HC4"/>
    <property type="match status" value="1"/>
</dbReference>
<dbReference type="Gene3D" id="3.30.40.10">
    <property type="entry name" value="Zinc/RING finger domain, C3HC4 (zinc finger)"/>
    <property type="match status" value="1"/>
</dbReference>
<dbReference type="UniPathway" id="UPA00143"/>
<sequence>MTSMDVVMDTEDSDAGIEKMDTDTVEIVPTSSTSGNQALQLGTTAITSQPSSSHTQHLHQTPPGHHLYQDFSTASPGGSNPGSLPAAQISSSPSLNPSTVLVGQQQDQDLYRSAEEVQNPAAAADVTDVIETSSSTSMISDTTHKKRQVNLLRGNSVNQEKDTTNHDEPKPSAPPDVAKVYMKVDWQEEIPERWKNHLQRALQTWCSQLASSGKEKCSVDVVQLLGDERTAEVDITPSTALKNIKSAHLTFKQLDKSATVHFQDHETTSVNIDSSPKMTKNVTDAEKNLTESVKDGRAASHSPENTDKSGASHNLTLPPFLYWYLSQTYMKELELIKNDFGVKINAETSVSFSDMKANEKCQSDSVSRATQAFTDLLQNATKTLKSVSVPQTHMESDIMKETLRNIPNAEYKIMLSMSANKYLLSGPEHITSMIEKRLHLEPTSFSYNKSHNMETDTKQWGTSGNWSSTQTSQTLDMDIRDTQAPVEMDEAHWKLMVIAFEKQISEIQNKYGVRFDVESVQGSIKVSARTRGTHQVNLEAHALRALTHLYQKVVTSAVTCDLKHSSYTEKVSQAFERIRSRHSCVGGGERNRSWKLFGHPKHLVPAIADIEKIIGNPVFDDEVKQMLGYPWDFPQASGFQSGQMGMDVMRGAHGTDWKDGPEAQSFNQDSSKEGKEDAKKKGSDKSEDRCPICLDTFTQKTKLKCGHEFCKECLEHSIKSGGKICPVCKKIFGTLKGNQPEGTMEVHYRTYSLPGFHGYGTIEITYRIPGGTQTSEHPNPGKSYHGTHRTAYLPDNDEGNHVLKLLRRAFDQKLIFTVGISRTTGADDAVTWNDIHHKTTTHGGPESFGYPDRDYLNRVKEELKAKGIE</sequence>
<feature type="region of interest" description="Disordered" evidence="10">
    <location>
        <begin position="133"/>
        <end position="176"/>
    </location>
</feature>
<evidence type="ECO:0000256" key="7">
    <source>
        <dbReference type="ARBA" id="ARBA00022833"/>
    </source>
</evidence>
<dbReference type="PROSITE" id="PS50089">
    <property type="entry name" value="ZF_RING_2"/>
    <property type="match status" value="1"/>
</dbReference>
<dbReference type="GO" id="GO:0061630">
    <property type="term" value="F:ubiquitin protein ligase activity"/>
    <property type="evidence" value="ECO:0007669"/>
    <property type="project" value="UniProtKB-UniRule"/>
</dbReference>
<evidence type="ECO:0000256" key="5">
    <source>
        <dbReference type="ARBA" id="ARBA00022723"/>
    </source>
</evidence>
<feature type="compositionally biased region" description="Basic and acidic residues" evidence="10">
    <location>
        <begin position="670"/>
        <end position="687"/>
    </location>
</feature>
<dbReference type="InterPro" id="IPR048409">
    <property type="entry name" value="DTX3L_KH-like"/>
</dbReference>
<evidence type="ECO:0000313" key="13">
    <source>
        <dbReference type="Proteomes" id="UP000593565"/>
    </source>
</evidence>
<reference evidence="12 13" key="1">
    <citation type="submission" date="2020-02" db="EMBL/GenBank/DDBJ databases">
        <title>A chromosome-scale genome assembly of the black bullhead catfish (Ameiurus melas).</title>
        <authorList>
            <person name="Wen M."/>
            <person name="Zham M."/>
            <person name="Cabau C."/>
            <person name="Klopp C."/>
            <person name="Donnadieu C."/>
            <person name="Roques C."/>
            <person name="Bouchez O."/>
            <person name="Lampietro C."/>
            <person name="Jouanno E."/>
            <person name="Herpin A."/>
            <person name="Louis A."/>
            <person name="Berthelot C."/>
            <person name="Parey E."/>
            <person name="Roest-Crollius H."/>
            <person name="Braasch I."/>
            <person name="Postlethwait J."/>
            <person name="Robinson-Rechavi M."/>
            <person name="Echchiki A."/>
            <person name="Begum T."/>
            <person name="Montfort J."/>
            <person name="Schartl M."/>
            <person name="Bobe J."/>
            <person name="Guiguen Y."/>
        </authorList>
    </citation>
    <scope>NUCLEOTIDE SEQUENCE [LARGE SCALE GENOMIC DNA]</scope>
    <source>
        <strain evidence="12">M_S1</strain>
        <tissue evidence="12">Blood</tissue>
    </source>
</reference>
<dbReference type="CDD" id="cd09633">
    <property type="entry name" value="Deltex_C"/>
    <property type="match status" value="1"/>
</dbReference>
<dbReference type="SMART" id="SM00184">
    <property type="entry name" value="RING"/>
    <property type="match status" value="1"/>
</dbReference>
<dbReference type="InterPro" id="IPR001841">
    <property type="entry name" value="Znf_RING"/>
</dbReference>
<dbReference type="InterPro" id="IPR039399">
    <property type="entry name" value="Deltex_C_sf"/>
</dbReference>
<keyword evidence="13" id="KW-1185">Reference proteome</keyword>
<evidence type="ECO:0000256" key="2">
    <source>
        <dbReference type="ARBA" id="ARBA00004906"/>
    </source>
</evidence>
<dbReference type="InterPro" id="IPR017907">
    <property type="entry name" value="Znf_RING_CS"/>
</dbReference>
<dbReference type="FunFam" id="3.30.390.130:FF:000001">
    <property type="entry name" value="Probable E3 ubiquitin-protein ligase DTX3"/>
    <property type="match status" value="1"/>
</dbReference>
<keyword evidence="5 9" id="KW-0479">Metal-binding</keyword>
<evidence type="ECO:0000256" key="9">
    <source>
        <dbReference type="RuleBase" id="RU367105"/>
    </source>
</evidence>
<organism evidence="12 13">
    <name type="scientific">Ameiurus melas</name>
    <name type="common">Black bullhead</name>
    <name type="synonym">Silurus melas</name>
    <dbReference type="NCBI Taxonomy" id="219545"/>
    <lineage>
        <taxon>Eukaryota</taxon>
        <taxon>Metazoa</taxon>
        <taxon>Chordata</taxon>
        <taxon>Craniata</taxon>
        <taxon>Vertebrata</taxon>
        <taxon>Euteleostomi</taxon>
        <taxon>Actinopterygii</taxon>
        <taxon>Neopterygii</taxon>
        <taxon>Teleostei</taxon>
        <taxon>Ostariophysi</taxon>
        <taxon>Siluriformes</taxon>
        <taxon>Ictaluridae</taxon>
        <taxon>Ameiurus</taxon>
    </lineage>
</organism>
<dbReference type="InterPro" id="IPR013083">
    <property type="entry name" value="Znf_RING/FYVE/PHD"/>
</dbReference>
<evidence type="ECO:0000256" key="3">
    <source>
        <dbReference type="ARBA" id="ARBA00009413"/>
    </source>
</evidence>
<dbReference type="SUPFAM" id="SSF57850">
    <property type="entry name" value="RING/U-box"/>
    <property type="match status" value="1"/>
</dbReference>
<dbReference type="AlphaFoldDB" id="A0A7J6BGJ8"/>
<evidence type="ECO:0000259" key="11">
    <source>
        <dbReference type="PROSITE" id="PS50089"/>
    </source>
</evidence>
<evidence type="ECO:0000256" key="1">
    <source>
        <dbReference type="ARBA" id="ARBA00000900"/>
    </source>
</evidence>
<dbReference type="EC" id="2.3.2.27" evidence="9"/>
<feature type="region of interest" description="Disordered" evidence="10">
    <location>
        <begin position="290"/>
        <end position="311"/>
    </location>
</feature>
<dbReference type="GO" id="GO:0007219">
    <property type="term" value="P:Notch signaling pathway"/>
    <property type="evidence" value="ECO:0007669"/>
    <property type="project" value="InterPro"/>
</dbReference>
<dbReference type="Proteomes" id="UP000593565">
    <property type="component" value="Unassembled WGS sequence"/>
</dbReference>
<evidence type="ECO:0000256" key="10">
    <source>
        <dbReference type="SAM" id="MobiDB-lite"/>
    </source>
</evidence>
<dbReference type="Pfam" id="PF21718">
    <property type="entry name" value="KH_DTX3L"/>
    <property type="match status" value="1"/>
</dbReference>
<feature type="compositionally biased region" description="Polar residues" evidence="10">
    <location>
        <begin position="70"/>
        <end position="104"/>
    </location>
</feature>
<dbReference type="EMBL" id="JAAGNN010000001">
    <property type="protein sequence ID" value="KAF4093757.1"/>
    <property type="molecule type" value="Genomic_DNA"/>
</dbReference>
<name>A0A7J6BGJ8_AMEME</name>
<evidence type="ECO:0000256" key="8">
    <source>
        <dbReference type="PROSITE-ProRule" id="PRU00175"/>
    </source>
</evidence>
<dbReference type="InterPro" id="IPR039398">
    <property type="entry name" value="Deltex_fam"/>
</dbReference>
<feature type="compositionally biased region" description="Polar residues" evidence="10">
    <location>
        <begin position="46"/>
        <end position="59"/>
    </location>
</feature>
<dbReference type="InterPro" id="IPR018957">
    <property type="entry name" value="Znf_C3HC4_RING-type"/>
</dbReference>
<comment type="similarity">
    <text evidence="3 9">Belongs to the Deltex family.</text>
</comment>
<comment type="pathway">
    <text evidence="2 9">Protein modification; protein ubiquitination.</text>
</comment>
<feature type="compositionally biased region" description="Basic and acidic residues" evidence="10">
    <location>
        <begin position="159"/>
        <end position="170"/>
    </location>
</feature>
<dbReference type="Gene3D" id="3.30.390.130">
    <property type="match status" value="1"/>
</dbReference>
<proteinExistence type="inferred from homology"/>
<dbReference type="GO" id="GO:0005737">
    <property type="term" value="C:cytoplasm"/>
    <property type="evidence" value="ECO:0007669"/>
    <property type="project" value="UniProtKB-SubCell"/>
</dbReference>
<comment type="catalytic activity">
    <reaction evidence="1 9">
        <text>S-ubiquitinyl-[E2 ubiquitin-conjugating enzyme]-L-cysteine + [acceptor protein]-L-lysine = [E2 ubiquitin-conjugating enzyme]-L-cysteine + N(6)-ubiquitinyl-[acceptor protein]-L-lysine.</text>
        <dbReference type="EC" id="2.3.2.27"/>
    </reaction>
</comment>
<dbReference type="PANTHER" id="PTHR12622">
    <property type="entry name" value="DELTEX-RELATED"/>
    <property type="match status" value="1"/>
</dbReference>
<dbReference type="GO" id="GO:0016567">
    <property type="term" value="P:protein ubiquitination"/>
    <property type="evidence" value="ECO:0007669"/>
    <property type="project" value="UniProtKB-UniRule"/>
</dbReference>
<keyword evidence="7 9" id="KW-0862">Zinc</keyword>
<dbReference type="GO" id="GO:0008270">
    <property type="term" value="F:zinc ion binding"/>
    <property type="evidence" value="ECO:0007669"/>
    <property type="project" value="UniProtKB-KW"/>
</dbReference>